<dbReference type="Pfam" id="PF00326">
    <property type="entry name" value="Peptidase_S9"/>
    <property type="match status" value="1"/>
</dbReference>
<evidence type="ECO:0000256" key="5">
    <source>
        <dbReference type="ARBA" id="ARBA00012917"/>
    </source>
</evidence>
<dbReference type="EMBL" id="LN483211">
    <property type="protein sequence ID" value="CDZ97506.1"/>
    <property type="molecule type" value="Genomic_DNA"/>
</dbReference>
<dbReference type="GO" id="GO:0004177">
    <property type="term" value="F:aminopeptidase activity"/>
    <property type="evidence" value="ECO:0007669"/>
    <property type="project" value="UniProtKB-KW"/>
</dbReference>
<evidence type="ECO:0000256" key="7">
    <source>
        <dbReference type="ARBA" id="ARBA00022801"/>
    </source>
</evidence>
<comment type="subunit">
    <text evidence="4">Homotetramer.</text>
</comment>
<protein>
    <recommendedName>
        <fullName evidence="5">acylaminoacyl-peptidase</fullName>
        <ecNumber evidence="5">3.4.19.1</ecNumber>
    </recommendedName>
    <alternativeName>
        <fullName evidence="8">Dipeptidyl-peptidase V</fullName>
    </alternativeName>
</protein>
<name>A0A0F7SFD8_PHARH</name>
<keyword evidence="11" id="KW-0645">Protease</keyword>
<evidence type="ECO:0000256" key="2">
    <source>
        <dbReference type="ARBA" id="ARBA00004496"/>
    </source>
</evidence>
<evidence type="ECO:0000313" key="11">
    <source>
        <dbReference type="EMBL" id="CDZ97506.1"/>
    </source>
</evidence>
<accession>A0A0F7SFD8</accession>
<dbReference type="PANTHER" id="PTHR42776">
    <property type="entry name" value="SERINE PEPTIDASE S9 FAMILY MEMBER"/>
    <property type="match status" value="1"/>
</dbReference>
<feature type="domain" description="Peptidase S9 prolyl oligopeptidase catalytic" evidence="9">
    <location>
        <begin position="528"/>
        <end position="768"/>
    </location>
</feature>
<comment type="similarity">
    <text evidence="3">Belongs to the peptidase S9C family.</text>
</comment>
<evidence type="ECO:0000256" key="1">
    <source>
        <dbReference type="ARBA" id="ARBA00000721"/>
    </source>
</evidence>
<dbReference type="EC" id="3.4.19.1" evidence="5"/>
<keyword evidence="11" id="KW-0031">Aminopeptidase</keyword>
<evidence type="ECO:0000259" key="10">
    <source>
        <dbReference type="Pfam" id="PF19283"/>
    </source>
</evidence>
<dbReference type="GO" id="GO:0005737">
    <property type="term" value="C:cytoplasm"/>
    <property type="evidence" value="ECO:0007669"/>
    <property type="project" value="UniProtKB-SubCell"/>
</dbReference>
<dbReference type="PANTHER" id="PTHR42776:SF4">
    <property type="entry name" value="ACYLAMINO-ACID-RELEASING ENZYME"/>
    <property type="match status" value="1"/>
</dbReference>
<dbReference type="InterPro" id="IPR045550">
    <property type="entry name" value="AARE_N"/>
</dbReference>
<dbReference type="GO" id="GO:0006508">
    <property type="term" value="P:proteolysis"/>
    <property type="evidence" value="ECO:0007669"/>
    <property type="project" value="InterPro"/>
</dbReference>
<reference evidence="11" key="1">
    <citation type="submission" date="2014-08" db="EMBL/GenBank/DDBJ databases">
        <authorList>
            <person name="Sharma Rahul"/>
            <person name="Thines Marco"/>
        </authorList>
    </citation>
    <scope>NUCLEOTIDE SEQUENCE</scope>
</reference>
<dbReference type="Gene3D" id="3.40.50.1820">
    <property type="entry name" value="alpha/beta hydrolase"/>
    <property type="match status" value="1"/>
</dbReference>
<evidence type="ECO:0000256" key="4">
    <source>
        <dbReference type="ARBA" id="ARBA00011881"/>
    </source>
</evidence>
<comment type="subcellular location">
    <subcellularLocation>
        <location evidence="2">Cytoplasm</location>
    </subcellularLocation>
</comment>
<evidence type="ECO:0000256" key="8">
    <source>
        <dbReference type="ARBA" id="ARBA00032829"/>
    </source>
</evidence>
<dbReference type="GO" id="GO:0008242">
    <property type="term" value="F:omega peptidase activity"/>
    <property type="evidence" value="ECO:0007669"/>
    <property type="project" value="UniProtKB-EC"/>
</dbReference>
<dbReference type="Pfam" id="PF19283">
    <property type="entry name" value="APEH_N"/>
    <property type="match status" value="1"/>
</dbReference>
<sequence length="769" mass="84721">MDSEPRPNLSAYKLLAELPTFKSGQFFTPDYLHLTTQVRSHVYNTRITQVKTVQVPFESSKGLNVPSVDLPKGTIEIFSDDGFWRACFKVDTVDGKERRVLELWDVRTGRRNAERILTDICGDFLSDETWGPPRLYYDETQTDTGILSLVFTAHRLSPSQTSDLSPFDQHKFTPTWGELNAKNTFPTIFYCSANISPKTEISLNVVPVVSASLDETISFGQPVLAMMNGERKLVLATGYGTMEDGRRLGIVYCTNRRAEIWTIPVPPPPSSGSLTSTYEGASLSDMTRISGSDRSARSPRVLDRSKVNKPDILVYLSNPLGGAHNSCASLHLQHLSNLSLISKTEKEERDDDDVLVGPVWDPESKDAFPGLYVQALPAFPFLNTNEPFIVLTSIKRSRSTVYAIPLDVSGKGIRSNPVELTREGLNSWSVLGTDAETRVCLVRSGLMDPQEVVVGQITPDDEGDLELQILNGVEGGFKLDSDARVDIIKLTHPVETIRFRPSSNSTQSSGIRLLSIHGGPHSTTTTAFSPLAAALVQEGYEIYLVNYTGSLGYGEKWAQALVGECGQMDIRDCWEAVERMLGDAQAEGETKPKIGIMGGSHGGFLTAHLTSKYPDAFHAAILRNPVISLGENAGTSDIPDWVYAELGLPFSLSSKDDRPQTTPTVDQYKFLQSRSPIGNAHNVKAPSLILMGDSDQRVPPSQTKGWYHALRSRSHQIKTYNRTLLEEDRIPELAVECLVFKGEGHALDGVKAELASAEATFAWFKKYLA</sequence>
<proteinExistence type="inferred from homology"/>
<feature type="domain" description="Acylamino-acid-releasing enzyme N-terminal" evidence="10">
    <location>
        <begin position="169"/>
        <end position="464"/>
    </location>
</feature>
<comment type="catalytic activity">
    <reaction evidence="1">
        <text>Cleavage of an N-acetyl or N-formyl amino acid from the N-terminus of a polypeptide.</text>
        <dbReference type="EC" id="3.4.19.1"/>
    </reaction>
</comment>
<dbReference type="InterPro" id="IPR029058">
    <property type="entry name" value="AB_hydrolase_fold"/>
</dbReference>
<evidence type="ECO:0000256" key="3">
    <source>
        <dbReference type="ARBA" id="ARBA00010040"/>
    </source>
</evidence>
<dbReference type="SUPFAM" id="SSF53474">
    <property type="entry name" value="alpha/beta-Hydrolases"/>
    <property type="match status" value="1"/>
</dbReference>
<evidence type="ECO:0000259" key="9">
    <source>
        <dbReference type="Pfam" id="PF00326"/>
    </source>
</evidence>
<dbReference type="GO" id="GO:0004252">
    <property type="term" value="F:serine-type endopeptidase activity"/>
    <property type="evidence" value="ECO:0007669"/>
    <property type="project" value="TreeGrafter"/>
</dbReference>
<dbReference type="AlphaFoldDB" id="A0A0F7SFD8"/>
<dbReference type="InterPro" id="IPR001375">
    <property type="entry name" value="Peptidase_S9_cat"/>
</dbReference>
<organism evidence="11">
    <name type="scientific">Phaffia rhodozyma</name>
    <name type="common">Yeast</name>
    <name type="synonym">Xanthophyllomyces dendrorhous</name>
    <dbReference type="NCBI Taxonomy" id="264483"/>
    <lineage>
        <taxon>Eukaryota</taxon>
        <taxon>Fungi</taxon>
        <taxon>Dikarya</taxon>
        <taxon>Basidiomycota</taxon>
        <taxon>Agaricomycotina</taxon>
        <taxon>Tremellomycetes</taxon>
        <taxon>Cystofilobasidiales</taxon>
        <taxon>Mrakiaceae</taxon>
        <taxon>Phaffia</taxon>
    </lineage>
</organism>
<keyword evidence="6" id="KW-0963">Cytoplasm</keyword>
<keyword evidence="7" id="KW-0378">Hydrolase</keyword>
<evidence type="ECO:0000256" key="6">
    <source>
        <dbReference type="ARBA" id="ARBA00022490"/>
    </source>
</evidence>